<evidence type="ECO:0000256" key="6">
    <source>
        <dbReference type="ARBA" id="ARBA00023306"/>
    </source>
</evidence>
<dbReference type="Xenbase" id="XB-GENE-17331767">
    <property type="gene designation" value="XB5832479.L"/>
</dbReference>
<dbReference type="GO" id="GO:0051301">
    <property type="term" value="P:cell division"/>
    <property type="evidence" value="ECO:0007669"/>
    <property type="project" value="UniProtKB-UniRule"/>
</dbReference>
<accession>A0A1L8FJF3</accession>
<dbReference type="GO" id="GO:0005737">
    <property type="term" value="C:cytoplasm"/>
    <property type="evidence" value="ECO:0000318"/>
    <property type="project" value="GO_Central"/>
</dbReference>
<dbReference type="PANTHER" id="PTHR10828:SF17">
    <property type="entry name" value="PROTEIN-TYROSINE-PHOSPHATASE"/>
    <property type="match status" value="1"/>
</dbReference>
<dbReference type="AlphaFoldDB" id="A0A1L8FJF3"/>
<feature type="compositionally biased region" description="Polar residues" evidence="8">
    <location>
        <begin position="73"/>
        <end position="118"/>
    </location>
</feature>
<dbReference type="GO" id="GO:0000086">
    <property type="term" value="P:G2/M transition of mitotic cell cycle"/>
    <property type="evidence" value="ECO:0000318"/>
    <property type="project" value="GO_Central"/>
</dbReference>
<dbReference type="EC" id="3.1.3.48" evidence="7"/>
<dbReference type="SUPFAM" id="SSF52821">
    <property type="entry name" value="Rhodanese/Cell cycle control phosphatase"/>
    <property type="match status" value="1"/>
</dbReference>
<dbReference type="PROSITE" id="PS50206">
    <property type="entry name" value="RHODANESE_3"/>
    <property type="match status" value="1"/>
</dbReference>
<gene>
    <name evidence="10 11" type="primary">XB5832479.L</name>
</gene>
<evidence type="ECO:0000256" key="2">
    <source>
        <dbReference type="ARBA" id="ARBA00022618"/>
    </source>
</evidence>
<feature type="compositionally biased region" description="Basic and acidic residues" evidence="8">
    <location>
        <begin position="165"/>
        <end position="176"/>
    </location>
</feature>
<comment type="similarity">
    <text evidence="1 7">Belongs to the MPI phosphatase family.</text>
</comment>
<evidence type="ECO:0000313" key="10">
    <source>
        <dbReference type="RefSeq" id="XP_018080747.1"/>
    </source>
</evidence>
<dbReference type="Bgee" id="108696161">
    <property type="expression patterns" value="Expressed in neurula embryo"/>
</dbReference>
<reference evidence="10" key="1">
    <citation type="submission" date="2025-08" db="UniProtKB">
        <authorList>
            <consortium name="RefSeq"/>
        </authorList>
    </citation>
    <scope>IDENTIFICATION</scope>
    <source>
        <strain evidence="10">J_2021</strain>
        <tissue evidence="10">Erythrocytes</tissue>
    </source>
</reference>
<dbReference type="AGR" id="Xenbase:XB-GENE-17331767"/>
<organism evidence="9 10">
    <name type="scientific">Xenopus laevis</name>
    <name type="common">African clawed frog</name>
    <dbReference type="NCBI Taxonomy" id="8355"/>
    <lineage>
        <taxon>Eukaryota</taxon>
        <taxon>Metazoa</taxon>
        <taxon>Chordata</taxon>
        <taxon>Craniata</taxon>
        <taxon>Vertebrata</taxon>
        <taxon>Euteleostomi</taxon>
        <taxon>Amphibia</taxon>
        <taxon>Batrachia</taxon>
        <taxon>Anura</taxon>
        <taxon>Pipoidea</taxon>
        <taxon>Pipidae</taxon>
        <taxon>Xenopodinae</taxon>
        <taxon>Xenopus</taxon>
        <taxon>Xenopus</taxon>
    </lineage>
</organism>
<evidence type="ECO:0000256" key="7">
    <source>
        <dbReference type="RuleBase" id="RU368028"/>
    </source>
</evidence>
<dbReference type="KEGG" id="xla:108696161"/>
<keyword evidence="3 7" id="KW-0498">Mitosis</keyword>
<comment type="catalytic activity">
    <reaction evidence="7">
        <text>O-phospho-L-tyrosyl-[protein] + H2O = L-tyrosyl-[protein] + phosphate</text>
        <dbReference type="Rhea" id="RHEA:10684"/>
        <dbReference type="Rhea" id="RHEA-COMP:10136"/>
        <dbReference type="Rhea" id="RHEA-COMP:20101"/>
        <dbReference type="ChEBI" id="CHEBI:15377"/>
        <dbReference type="ChEBI" id="CHEBI:43474"/>
        <dbReference type="ChEBI" id="CHEBI:46858"/>
        <dbReference type="ChEBI" id="CHEBI:61978"/>
        <dbReference type="EC" id="3.1.3.48"/>
    </reaction>
</comment>
<proteinExistence type="inferred from homology"/>
<evidence type="ECO:0000256" key="3">
    <source>
        <dbReference type="ARBA" id="ARBA00022776"/>
    </source>
</evidence>
<feature type="region of interest" description="Disordered" evidence="8">
    <location>
        <begin position="64"/>
        <end position="149"/>
    </location>
</feature>
<feature type="region of interest" description="Disordered" evidence="8">
    <location>
        <begin position="165"/>
        <end position="202"/>
    </location>
</feature>
<dbReference type="InterPro" id="IPR000751">
    <property type="entry name" value="MPI_Phosphatase"/>
</dbReference>
<dbReference type="InterPro" id="IPR001763">
    <property type="entry name" value="Rhodanese-like_dom"/>
</dbReference>
<dbReference type="GO" id="GO:0009794">
    <property type="term" value="P:regulation of mitotic cell cycle, embryonic"/>
    <property type="evidence" value="ECO:0007669"/>
    <property type="project" value="UniProtKB-ARBA"/>
</dbReference>
<evidence type="ECO:0000256" key="8">
    <source>
        <dbReference type="SAM" id="MobiDB-lite"/>
    </source>
</evidence>
<dbReference type="Proteomes" id="UP000186698">
    <property type="component" value="Chromosome 7L"/>
</dbReference>
<dbReference type="PRINTS" id="PR00716">
    <property type="entry name" value="MPIPHPHTASE"/>
</dbReference>
<evidence type="ECO:0000313" key="9">
    <source>
        <dbReference type="Proteomes" id="UP000186698"/>
    </source>
</evidence>
<dbReference type="InterPro" id="IPR036873">
    <property type="entry name" value="Rhodanese-like_dom_sf"/>
</dbReference>
<dbReference type="GeneID" id="108696161"/>
<feature type="compositionally biased region" description="Basic residues" evidence="8">
    <location>
        <begin position="123"/>
        <end position="132"/>
    </location>
</feature>
<dbReference type="Gene3D" id="3.40.250.10">
    <property type="entry name" value="Rhodanese-like domain"/>
    <property type="match status" value="1"/>
</dbReference>
<dbReference type="CDD" id="cd01530">
    <property type="entry name" value="Cdc25"/>
    <property type="match status" value="1"/>
</dbReference>
<dbReference type="GO" id="GO:0110032">
    <property type="term" value="P:positive regulation of G2/MI transition of meiotic cell cycle"/>
    <property type="evidence" value="ECO:0000318"/>
    <property type="project" value="GO_Central"/>
</dbReference>
<dbReference type="PANTHER" id="PTHR10828">
    <property type="entry name" value="M-PHASE INDUCER PHOSPHATASE DUAL SPECIFICITY PHOSPHATASE CDC25"/>
    <property type="match status" value="1"/>
</dbReference>
<dbReference type="RefSeq" id="XP_018080747.1">
    <property type="nucleotide sequence ID" value="XM_018225258.2"/>
</dbReference>
<evidence type="ECO:0000256" key="1">
    <source>
        <dbReference type="ARBA" id="ARBA00011065"/>
    </source>
</evidence>
<sequence>MSCFVGAPELVNEGNPEYISWRNENENSDSSLDEVLTFSPDLGLSPVSSLSGSMGLLNCEHRITPRRRLKLSPDSQSPSPTEPTNQTQASMESKSFTGPLNLSTPRLDQSIVQSSESSYGARIRLKKSTRRLQMREREENASQPGIQKKSRMKLSDLFDRVEHIIEQPRQRTEKAKVKQLAKQGNDKRQGKKGPENKRPFVNGISPQFHAAEIEDEHLIGDFSKAYCLPLETGKHQDLKYISCTTLAQLLRGGYQDAVQQYHIVDCRYPYEYAGGHIKGAFNLHKEDHISNTFLKNDTLPKSTTLLIFHCEFSSERAPKLCRLLRNLDRNANRYPHLHYPELYILKGGYKEFFEKFKGLCEPQGYVNMLHKDFSDQLRQYHQNKTCHVRTVRKELFKPLYSNKCTVLKKDPAKD</sequence>
<dbReference type="STRING" id="8355.A0A1L8FJF3"/>
<dbReference type="GO" id="GO:0010971">
    <property type="term" value="P:positive regulation of G2/M transition of mitotic cell cycle"/>
    <property type="evidence" value="ECO:0000318"/>
    <property type="project" value="GO_Central"/>
</dbReference>
<dbReference type="GO" id="GO:0004725">
    <property type="term" value="F:protein tyrosine phosphatase activity"/>
    <property type="evidence" value="ECO:0000318"/>
    <property type="project" value="GO_Central"/>
</dbReference>
<evidence type="ECO:0000256" key="4">
    <source>
        <dbReference type="ARBA" id="ARBA00022801"/>
    </source>
</evidence>
<keyword evidence="9" id="KW-1185">Reference proteome</keyword>
<dbReference type="Pfam" id="PF00581">
    <property type="entry name" value="Rhodanese"/>
    <property type="match status" value="1"/>
</dbReference>
<evidence type="ECO:0000313" key="11">
    <source>
        <dbReference type="Xenbase" id="XB-GENE-17331767"/>
    </source>
</evidence>
<name>A0A1L8FJF3_XENLA</name>
<dbReference type="PaxDb" id="8355-A0A1L8FJF3"/>
<evidence type="ECO:0000256" key="5">
    <source>
        <dbReference type="ARBA" id="ARBA00022912"/>
    </source>
</evidence>
<feature type="compositionally biased region" description="Basic and acidic residues" evidence="8">
    <location>
        <begin position="184"/>
        <end position="198"/>
    </location>
</feature>
<keyword evidence="2 7" id="KW-0132">Cell division</keyword>
<dbReference type="FunFam" id="3.40.250.10:FF:000036">
    <property type="entry name" value="M-phase inducer phosphatase"/>
    <property type="match status" value="1"/>
</dbReference>
<dbReference type="OMA" id="NCEHRIT"/>
<keyword evidence="5 7" id="KW-0904">Protein phosphatase</keyword>
<keyword evidence="6 7" id="KW-0131">Cell cycle</keyword>
<keyword evidence="4 7" id="KW-0378">Hydrolase</keyword>
<dbReference type="GO" id="GO:0032502">
    <property type="term" value="P:developmental process"/>
    <property type="evidence" value="ECO:0007669"/>
    <property type="project" value="UniProtKB-ARBA"/>
</dbReference>
<dbReference type="GO" id="GO:0005634">
    <property type="term" value="C:nucleus"/>
    <property type="evidence" value="ECO:0000318"/>
    <property type="project" value="GO_Central"/>
</dbReference>
<dbReference type="CTD" id="108696161"/>
<comment type="function">
    <text evidence="7">Tyrosine protein phosphatase which functions as a dosage-dependent inducer of mitotic progression.</text>
</comment>
<dbReference type="OrthoDB" id="26523at2759"/>
<dbReference type="SMART" id="SM00450">
    <property type="entry name" value="RHOD"/>
    <property type="match status" value="1"/>
</dbReference>
<protein>
    <recommendedName>
        <fullName evidence="7">M-phase inducer phosphatase</fullName>
        <ecNumber evidence="7">3.1.3.48</ecNumber>
    </recommendedName>
</protein>